<dbReference type="PANTHER" id="PTHR31115">
    <property type="entry name" value="OS05G0107300 PROTEIN"/>
    <property type="match status" value="1"/>
</dbReference>
<dbReference type="Gramene" id="Psat07G0443200-T1">
    <property type="protein sequence ID" value="KAI5388764.1"/>
    <property type="gene ID" value="KIW84_074432"/>
</dbReference>
<organism evidence="2 3">
    <name type="scientific">Pisum sativum</name>
    <name type="common">Garden pea</name>
    <name type="synonym">Lathyrus oleraceus</name>
    <dbReference type="NCBI Taxonomy" id="3888"/>
    <lineage>
        <taxon>Eukaryota</taxon>
        <taxon>Viridiplantae</taxon>
        <taxon>Streptophyta</taxon>
        <taxon>Embryophyta</taxon>
        <taxon>Tracheophyta</taxon>
        <taxon>Spermatophyta</taxon>
        <taxon>Magnoliopsida</taxon>
        <taxon>eudicotyledons</taxon>
        <taxon>Gunneridae</taxon>
        <taxon>Pentapetalae</taxon>
        <taxon>rosids</taxon>
        <taxon>fabids</taxon>
        <taxon>Fabales</taxon>
        <taxon>Fabaceae</taxon>
        <taxon>Papilionoideae</taxon>
        <taxon>50 kb inversion clade</taxon>
        <taxon>NPAAA clade</taxon>
        <taxon>Hologalegina</taxon>
        <taxon>IRL clade</taxon>
        <taxon>Fabeae</taxon>
        <taxon>Lathyrus</taxon>
    </lineage>
</organism>
<evidence type="ECO:0000256" key="1">
    <source>
        <dbReference type="SAM" id="MobiDB-lite"/>
    </source>
</evidence>
<feature type="compositionally biased region" description="Basic and acidic residues" evidence="1">
    <location>
        <begin position="134"/>
        <end position="149"/>
    </location>
</feature>
<sequence length="1233" mass="135514">MVLPSSNFDLPLTFFTSRNLVDSGQSPSLDLMSNLNSSSTSGITSSEMRPLPQCLPLDSITVENKKYTGELKRVLGVSTGNSSEDFGVPHSKLMGSGASGELKNLKESVQDASRKARDRSKMFRESISKLDRYREALNSKKRERSDLSSERGGGVNLTKMGSQIHKISDDNMTQREVKTSNSMLNKRTRMLVADTREDLRPASIGKQQMLTEKDGNLIQTLGGGSIRNEEKTRRLLAGGEGLDQKIKRKRSVGTLGNRVITGERDVKRATLPKGNTDLKMRFNDAQSFRLKSLPESSGINKSEGSSEPNNTCVRVILTGEQGVSLHKDRIADQKVVAKGNNRANTQEDPASSPNTAVKNKVSRAPRTGSVSALELSNIQSPAGSFPGSSIHPMTQWGGQRPPKNSRSRRVKVVSPASRNLEVQVSSEGCLISDSNVKASSVGNNGFQLASSVGYSTPKYKRPPDDISSPFGLSESEESGVGENKIKEKGLNGSDFAMAADRDGASMFQTRKNKIPIDESGDGVQRLGRTGRNISSIRPGLPLGREKPENVPIMKPVQDTKPNDKNKIKYGRPPSKKQKERKVLTRVGKQLNIGSSDFGGESDDDREELYKAANAALDGSSLASGPFWRKMEYIFASISLDDASFVKQQLNITDDLEKSLSHMFAIDHDMLGVVINKKTTQGSEDKRKSHYDEEPTKFEAVGGRNDMERLDKVTPLFQRLLCALIGEDENEESYHQCEAKNTSRQCASDDSHCGSCNQVDFELKDRDRTESEVESQVDFQIQKNCILDRLSCNKSSTSNTFRYPNTPNSLQSTGVWQGDEEFSLSDITHTSEICSNDLDQLQPELSNPSFPSSDCEYQLMSLDDRLLLELQSIGIYPEVLPDLAEEDEAIIQDIVKLEKALYEQNGRKKSNLDPIDKAILKGRDMEKRSIEQAAFDQLTEMAYRKRLACRGSRNSKSAVQKVPKQVALAFLKRTLGRCRRYEEAGVSCFSEPTLQNILFSPRSCENGAEPADCIVSGIASNTSNTALYQIEARKLEQVSSMNGSVTIKEKKRAMLVNGSSRTSNLGGAVHGGVKGKRSERDRNQIRDQTRKNSNSRAGYVSFDSSQNENKPKVKPKQKSTSGGHKLMEAKESTHLPIYDSSLSAVANASNNGSKDVAALSGNQNTSQVKESYGLGTFPLHDLGSIDEFGVAGELGGPQDLGSWLNFDDDGLQEHDCIMGLEIPMDDLSELNMLM</sequence>
<feature type="compositionally biased region" description="Polar residues" evidence="1">
    <location>
        <begin position="368"/>
        <end position="382"/>
    </location>
</feature>
<dbReference type="AlphaFoldDB" id="A0A9D4ZYL1"/>
<proteinExistence type="predicted"/>
<accession>A0A9D4ZYL1</accession>
<dbReference type="Proteomes" id="UP001058974">
    <property type="component" value="Chromosome 7"/>
</dbReference>
<feature type="region of interest" description="Disordered" evidence="1">
    <location>
        <begin position="334"/>
        <end position="414"/>
    </location>
</feature>
<protein>
    <submittedName>
        <fullName evidence="2">Uncharacterized protein</fullName>
    </submittedName>
</protein>
<gene>
    <name evidence="2" type="ORF">KIW84_074432</name>
</gene>
<feature type="compositionally biased region" description="Polar residues" evidence="1">
    <location>
        <begin position="1090"/>
        <end position="1107"/>
    </location>
</feature>
<keyword evidence="3" id="KW-1185">Reference proteome</keyword>
<feature type="region of interest" description="Disordered" evidence="1">
    <location>
        <begin position="512"/>
        <end position="579"/>
    </location>
</feature>
<feature type="region of interest" description="Disordered" evidence="1">
    <location>
        <begin position="459"/>
        <end position="487"/>
    </location>
</feature>
<comment type="caution">
    <text evidence="2">The sequence shown here is derived from an EMBL/GenBank/DDBJ whole genome shotgun (WGS) entry which is preliminary data.</text>
</comment>
<evidence type="ECO:0000313" key="2">
    <source>
        <dbReference type="EMBL" id="KAI5388764.1"/>
    </source>
</evidence>
<feature type="compositionally biased region" description="Basic and acidic residues" evidence="1">
    <location>
        <begin position="1075"/>
        <end position="1089"/>
    </location>
</feature>
<dbReference type="GO" id="GO:0070461">
    <property type="term" value="C:SAGA-type complex"/>
    <property type="evidence" value="ECO:0007669"/>
    <property type="project" value="EnsemblPlants"/>
</dbReference>
<feature type="region of interest" description="Disordered" evidence="1">
    <location>
        <begin position="1056"/>
        <end position="1123"/>
    </location>
</feature>
<evidence type="ECO:0000313" key="3">
    <source>
        <dbReference type="Proteomes" id="UP001058974"/>
    </source>
</evidence>
<feature type="region of interest" description="Disordered" evidence="1">
    <location>
        <begin position="134"/>
        <end position="157"/>
    </location>
</feature>
<name>A0A9D4ZYL1_PEA</name>
<feature type="compositionally biased region" description="Polar residues" evidence="1">
    <location>
        <begin position="341"/>
        <end position="357"/>
    </location>
</feature>
<dbReference type="EMBL" id="JAMSHJ010000007">
    <property type="protein sequence ID" value="KAI5388764.1"/>
    <property type="molecule type" value="Genomic_DNA"/>
</dbReference>
<reference evidence="2 3" key="1">
    <citation type="journal article" date="2022" name="Nat. Genet.">
        <title>Improved pea reference genome and pan-genome highlight genomic features and evolutionary characteristics.</title>
        <authorList>
            <person name="Yang T."/>
            <person name="Liu R."/>
            <person name="Luo Y."/>
            <person name="Hu S."/>
            <person name="Wang D."/>
            <person name="Wang C."/>
            <person name="Pandey M.K."/>
            <person name="Ge S."/>
            <person name="Xu Q."/>
            <person name="Li N."/>
            <person name="Li G."/>
            <person name="Huang Y."/>
            <person name="Saxena R.K."/>
            <person name="Ji Y."/>
            <person name="Li M."/>
            <person name="Yan X."/>
            <person name="He Y."/>
            <person name="Liu Y."/>
            <person name="Wang X."/>
            <person name="Xiang C."/>
            <person name="Varshney R.K."/>
            <person name="Ding H."/>
            <person name="Gao S."/>
            <person name="Zong X."/>
        </authorList>
    </citation>
    <scope>NUCLEOTIDE SEQUENCE [LARGE SCALE GENOMIC DNA]</scope>
    <source>
        <strain evidence="2 3">cv. Zhongwan 6</strain>
    </source>
</reference>
<feature type="compositionally biased region" description="Basic residues" evidence="1">
    <location>
        <begin position="567"/>
        <end position="579"/>
    </location>
</feature>
<dbReference type="PANTHER" id="PTHR31115:SF4">
    <property type="entry name" value="SPECTRIN BETA CHAIN, BRAIN"/>
    <property type="match status" value="1"/>
</dbReference>